<dbReference type="GO" id="GO:0008443">
    <property type="term" value="F:phosphofructokinase activity"/>
    <property type="evidence" value="ECO:0007669"/>
    <property type="project" value="TreeGrafter"/>
</dbReference>
<dbReference type="OrthoDB" id="9801219at2"/>
<evidence type="ECO:0000256" key="3">
    <source>
        <dbReference type="ARBA" id="ARBA00022741"/>
    </source>
</evidence>
<dbReference type="PIRSF" id="PIRSF000535">
    <property type="entry name" value="1PFK/6PFK/LacC"/>
    <property type="match status" value="1"/>
</dbReference>
<evidence type="ECO:0000259" key="7">
    <source>
        <dbReference type="Pfam" id="PF00294"/>
    </source>
</evidence>
<evidence type="ECO:0000256" key="6">
    <source>
        <dbReference type="PIRNR" id="PIRNR000535"/>
    </source>
</evidence>
<dbReference type="NCBIfam" id="TIGR03168">
    <property type="entry name" value="1-PFK"/>
    <property type="match status" value="1"/>
</dbReference>
<dbReference type="GO" id="GO:0005524">
    <property type="term" value="F:ATP binding"/>
    <property type="evidence" value="ECO:0007669"/>
    <property type="project" value="UniProtKB-KW"/>
</dbReference>
<dbReference type="EMBL" id="FXTI01000003">
    <property type="protein sequence ID" value="SMO58093.1"/>
    <property type="molecule type" value="Genomic_DNA"/>
</dbReference>
<dbReference type="PANTHER" id="PTHR46566">
    <property type="entry name" value="1-PHOSPHOFRUCTOKINASE-RELATED"/>
    <property type="match status" value="1"/>
</dbReference>
<dbReference type="UniPathway" id="UPA00704">
    <property type="reaction ID" value="UER00715"/>
</dbReference>
<dbReference type="GO" id="GO:0044281">
    <property type="term" value="P:small molecule metabolic process"/>
    <property type="evidence" value="ECO:0007669"/>
    <property type="project" value="UniProtKB-ARBA"/>
</dbReference>
<gene>
    <name evidence="8" type="ORF">SAMN06264849_103332</name>
</gene>
<feature type="domain" description="Carbohydrate kinase PfkB" evidence="7">
    <location>
        <begin position="7"/>
        <end position="289"/>
    </location>
</feature>
<dbReference type="SUPFAM" id="SSF53613">
    <property type="entry name" value="Ribokinase-like"/>
    <property type="match status" value="1"/>
</dbReference>
<evidence type="ECO:0000256" key="2">
    <source>
        <dbReference type="ARBA" id="ARBA00022679"/>
    </source>
</evidence>
<dbReference type="GO" id="GO:0005988">
    <property type="term" value="P:lactose metabolic process"/>
    <property type="evidence" value="ECO:0007669"/>
    <property type="project" value="UniProtKB-KW"/>
</dbReference>
<protein>
    <recommendedName>
        <fullName evidence="6">Tagatose-6-phosphate kinase</fullName>
        <ecNumber evidence="6">2.7.1.144</ecNumber>
    </recommendedName>
</protein>
<name>A0A521CF83_9BACL</name>
<proteinExistence type="inferred from homology"/>
<keyword evidence="3 6" id="KW-0547">Nucleotide-binding</keyword>
<evidence type="ECO:0000256" key="5">
    <source>
        <dbReference type="ARBA" id="ARBA00022840"/>
    </source>
</evidence>
<dbReference type="EC" id="2.7.1.144" evidence="6"/>
<dbReference type="GO" id="GO:0016052">
    <property type="term" value="P:carbohydrate catabolic process"/>
    <property type="evidence" value="ECO:0007669"/>
    <property type="project" value="UniProtKB-ARBA"/>
</dbReference>
<dbReference type="GO" id="GO:2001059">
    <property type="term" value="P:D-tagatose 6-phosphate catabolic process"/>
    <property type="evidence" value="ECO:0007669"/>
    <property type="project" value="UniProtKB-UniPathway"/>
</dbReference>
<evidence type="ECO:0000313" key="8">
    <source>
        <dbReference type="EMBL" id="SMO58093.1"/>
    </source>
</evidence>
<keyword evidence="6" id="KW-0423">Lactose metabolism</keyword>
<comment type="catalytic activity">
    <reaction evidence="6">
        <text>D-tagatofuranose 6-phosphate + ATP = D-tagatofuranose 1,6-bisphosphate + ADP + H(+)</text>
        <dbReference type="Rhea" id="RHEA:12420"/>
        <dbReference type="ChEBI" id="CHEBI:15378"/>
        <dbReference type="ChEBI" id="CHEBI:30616"/>
        <dbReference type="ChEBI" id="CHEBI:58694"/>
        <dbReference type="ChEBI" id="CHEBI:58695"/>
        <dbReference type="ChEBI" id="CHEBI:456216"/>
        <dbReference type="EC" id="2.7.1.144"/>
    </reaction>
</comment>
<evidence type="ECO:0000256" key="1">
    <source>
        <dbReference type="ARBA" id="ARBA00005380"/>
    </source>
</evidence>
<dbReference type="InterPro" id="IPR029056">
    <property type="entry name" value="Ribokinase-like"/>
</dbReference>
<keyword evidence="2 6" id="KW-0808">Transferase</keyword>
<evidence type="ECO:0000313" key="9">
    <source>
        <dbReference type="Proteomes" id="UP000315636"/>
    </source>
</evidence>
<dbReference type="GO" id="GO:0009024">
    <property type="term" value="F:tagatose-6-phosphate kinase activity"/>
    <property type="evidence" value="ECO:0007669"/>
    <property type="project" value="UniProtKB-EC"/>
</dbReference>
<dbReference type="PROSITE" id="PS00584">
    <property type="entry name" value="PFKB_KINASES_2"/>
    <property type="match status" value="1"/>
</dbReference>
<keyword evidence="9" id="KW-1185">Reference proteome</keyword>
<comment type="similarity">
    <text evidence="6">Belongs to the carbohydrate kinase PfkB family. LacC subfamily.</text>
</comment>
<comment type="similarity">
    <text evidence="1">Belongs to the carbohydrate kinase pfkB family.</text>
</comment>
<dbReference type="Pfam" id="PF00294">
    <property type="entry name" value="PfkB"/>
    <property type="match status" value="1"/>
</dbReference>
<dbReference type="PANTHER" id="PTHR46566:SF5">
    <property type="entry name" value="1-PHOSPHOFRUCTOKINASE"/>
    <property type="match status" value="1"/>
</dbReference>
<accession>A0A521CF83</accession>
<dbReference type="InterPro" id="IPR017583">
    <property type="entry name" value="Tagatose/fructose_Pkinase"/>
</dbReference>
<sequence length="309" mass="33303">MILTITSNPSVDIGYRLDSFQLDAGNRVDDVSKTAGGKGLNVTRVLRQLEEEVAATGFLGGSLGMFIRKEISQLGVHDHFITISGDTRNCIAIIHGDGRQTEILESGPVISEEEAASFLRQFSEDAQSEDVNLITISGSLPKGLPADFYTRLIQIATQHQKPVLLDTKGDLLALALASNHKPYLIKPNQEELTAMSGQKDIDPVEALQSPNFAGIPWIVATMGSDGAVVKHREALYRVTIPEAETKNPVGSGDSVIAGFAAGLSRGLSEEELIQFALSMGVLNAIEEQTGAVDLKKIDWCMSEMGIERL</sequence>
<keyword evidence="5 6" id="KW-0067">ATP-binding</keyword>
<comment type="pathway">
    <text evidence="6">Carbohydrate metabolism; D-tagatose 6-phosphate degradation; D-glyceraldehyde 3-phosphate and glycerone phosphate from D-tagatose 6-phosphate: step 1/2.</text>
</comment>
<dbReference type="Proteomes" id="UP000315636">
    <property type="component" value="Unassembled WGS sequence"/>
</dbReference>
<dbReference type="CDD" id="cd01164">
    <property type="entry name" value="FruK_PfkB_like"/>
    <property type="match status" value="1"/>
</dbReference>
<dbReference type="InterPro" id="IPR002173">
    <property type="entry name" value="Carboh/pur_kinase_PfkB_CS"/>
</dbReference>
<keyword evidence="4 8" id="KW-0418">Kinase</keyword>
<dbReference type="GO" id="GO:0005829">
    <property type="term" value="C:cytosol"/>
    <property type="evidence" value="ECO:0007669"/>
    <property type="project" value="TreeGrafter"/>
</dbReference>
<dbReference type="FunFam" id="3.40.1190.20:FF:000001">
    <property type="entry name" value="Phosphofructokinase"/>
    <property type="match status" value="1"/>
</dbReference>
<reference evidence="8 9" key="1">
    <citation type="submission" date="2017-05" db="EMBL/GenBank/DDBJ databases">
        <authorList>
            <person name="Varghese N."/>
            <person name="Submissions S."/>
        </authorList>
    </citation>
    <scope>NUCLEOTIDE SEQUENCE [LARGE SCALE GENOMIC DNA]</scope>
    <source>
        <strain evidence="8 9">DSM 45474</strain>
    </source>
</reference>
<dbReference type="InterPro" id="IPR011611">
    <property type="entry name" value="PfkB_dom"/>
</dbReference>
<dbReference type="AlphaFoldDB" id="A0A521CF83"/>
<organism evidence="8 9">
    <name type="scientific">Melghirimyces algeriensis</name>
    <dbReference type="NCBI Taxonomy" id="910412"/>
    <lineage>
        <taxon>Bacteria</taxon>
        <taxon>Bacillati</taxon>
        <taxon>Bacillota</taxon>
        <taxon>Bacilli</taxon>
        <taxon>Bacillales</taxon>
        <taxon>Thermoactinomycetaceae</taxon>
        <taxon>Melghirimyces</taxon>
    </lineage>
</organism>
<evidence type="ECO:0000256" key="4">
    <source>
        <dbReference type="ARBA" id="ARBA00022777"/>
    </source>
</evidence>
<dbReference type="Gene3D" id="3.40.1190.20">
    <property type="match status" value="1"/>
</dbReference>